<keyword evidence="2 5" id="KW-0812">Transmembrane</keyword>
<feature type="domain" description="DUF202" evidence="6">
    <location>
        <begin position="6"/>
        <end position="71"/>
    </location>
</feature>
<reference evidence="7" key="1">
    <citation type="submission" date="2020-08" db="EMBL/GenBank/DDBJ databases">
        <title>Ramlibacter sp. USB13 16S ribosomal RNA gene genome sequencing and assembly.</title>
        <authorList>
            <person name="Kang M."/>
        </authorList>
    </citation>
    <scope>NUCLEOTIDE SEQUENCE</scope>
    <source>
        <strain evidence="7">USB13</strain>
    </source>
</reference>
<comment type="caution">
    <text evidence="7">The sequence shown here is derived from an EMBL/GenBank/DDBJ whole genome shotgun (WGS) entry which is preliminary data.</text>
</comment>
<proteinExistence type="predicted"/>
<dbReference type="Pfam" id="PF02656">
    <property type="entry name" value="DUF202"/>
    <property type="match status" value="1"/>
</dbReference>
<evidence type="ECO:0000256" key="4">
    <source>
        <dbReference type="ARBA" id="ARBA00023136"/>
    </source>
</evidence>
<dbReference type="RefSeq" id="WP_187075939.1">
    <property type="nucleotide sequence ID" value="NZ_JACORT010000003.1"/>
</dbReference>
<name>A0A923MQ73_9BURK</name>
<evidence type="ECO:0000256" key="2">
    <source>
        <dbReference type="ARBA" id="ARBA00022692"/>
    </source>
</evidence>
<keyword evidence="3 5" id="KW-1133">Transmembrane helix</keyword>
<dbReference type="Proteomes" id="UP000608513">
    <property type="component" value="Unassembled WGS sequence"/>
</dbReference>
<dbReference type="GO" id="GO:0012505">
    <property type="term" value="C:endomembrane system"/>
    <property type="evidence" value="ECO:0007669"/>
    <property type="project" value="UniProtKB-SubCell"/>
</dbReference>
<feature type="transmembrane region" description="Helical" evidence="5">
    <location>
        <begin position="43"/>
        <end position="60"/>
    </location>
</feature>
<dbReference type="AlphaFoldDB" id="A0A923MQ73"/>
<evidence type="ECO:0000313" key="8">
    <source>
        <dbReference type="Proteomes" id="UP000608513"/>
    </source>
</evidence>
<accession>A0A923MQ73</accession>
<sequence length="101" mass="10366">MALTRDPGLQPERTELAWGRTSLVMAAHALVVVRAGTQSGEPALLLLGIVVAVLAIGLLAAGQVRRRQLARSVAAPSARLMAFAAGSVVFASAVAVLAIVR</sequence>
<protein>
    <submittedName>
        <fullName evidence="7">DUF202 domain-containing protein</fullName>
    </submittedName>
</protein>
<evidence type="ECO:0000256" key="3">
    <source>
        <dbReference type="ARBA" id="ARBA00022989"/>
    </source>
</evidence>
<keyword evidence="4 5" id="KW-0472">Membrane</keyword>
<keyword evidence="8" id="KW-1185">Reference proteome</keyword>
<evidence type="ECO:0000256" key="1">
    <source>
        <dbReference type="ARBA" id="ARBA00004127"/>
    </source>
</evidence>
<evidence type="ECO:0000259" key="6">
    <source>
        <dbReference type="Pfam" id="PF02656"/>
    </source>
</evidence>
<comment type="subcellular location">
    <subcellularLocation>
        <location evidence="1">Endomembrane system</location>
        <topology evidence="1">Multi-pass membrane protein</topology>
    </subcellularLocation>
</comment>
<evidence type="ECO:0000256" key="5">
    <source>
        <dbReference type="SAM" id="Phobius"/>
    </source>
</evidence>
<gene>
    <name evidence="7" type="ORF">H8N03_09590</name>
</gene>
<organism evidence="7 8">
    <name type="scientific">Ramlibacter cellulosilyticus</name>
    <dbReference type="NCBI Taxonomy" id="2764187"/>
    <lineage>
        <taxon>Bacteria</taxon>
        <taxon>Pseudomonadati</taxon>
        <taxon>Pseudomonadota</taxon>
        <taxon>Betaproteobacteria</taxon>
        <taxon>Burkholderiales</taxon>
        <taxon>Comamonadaceae</taxon>
        <taxon>Ramlibacter</taxon>
    </lineage>
</organism>
<dbReference type="InterPro" id="IPR003807">
    <property type="entry name" value="DUF202"/>
</dbReference>
<dbReference type="EMBL" id="JACORT010000003">
    <property type="protein sequence ID" value="MBC5783195.1"/>
    <property type="molecule type" value="Genomic_DNA"/>
</dbReference>
<evidence type="ECO:0000313" key="7">
    <source>
        <dbReference type="EMBL" id="MBC5783195.1"/>
    </source>
</evidence>
<feature type="transmembrane region" description="Helical" evidence="5">
    <location>
        <begin position="80"/>
        <end position="100"/>
    </location>
</feature>